<evidence type="ECO:0000313" key="1">
    <source>
        <dbReference type="EMBL" id="GAA3708959.1"/>
    </source>
</evidence>
<sequence>MRTHLAVSIEMNIARPTTSTPAATYTPPGMEAVVMSSSTPTAAIPAAVTPVAMTNGSRRRTRKETGPTIALANSATVNVDITATTSPAFSEAAPNGRATKAPYVPPA</sequence>
<evidence type="ECO:0000313" key="2">
    <source>
        <dbReference type="Proteomes" id="UP001500902"/>
    </source>
</evidence>
<protein>
    <submittedName>
        <fullName evidence="1">Uncharacterized protein</fullName>
    </submittedName>
</protein>
<reference evidence="2" key="1">
    <citation type="journal article" date="2019" name="Int. J. Syst. Evol. Microbiol.">
        <title>The Global Catalogue of Microorganisms (GCM) 10K type strain sequencing project: providing services to taxonomists for standard genome sequencing and annotation.</title>
        <authorList>
            <consortium name="The Broad Institute Genomics Platform"/>
            <consortium name="The Broad Institute Genome Sequencing Center for Infectious Disease"/>
            <person name="Wu L."/>
            <person name="Ma J."/>
        </authorList>
    </citation>
    <scope>NUCLEOTIDE SEQUENCE [LARGE SCALE GENOMIC DNA]</scope>
    <source>
        <strain evidence="2">JCM 16904</strain>
    </source>
</reference>
<proteinExistence type="predicted"/>
<keyword evidence="2" id="KW-1185">Reference proteome</keyword>
<organism evidence="1 2">
    <name type="scientific">Nonomuraea antimicrobica</name>
    <dbReference type="NCBI Taxonomy" id="561173"/>
    <lineage>
        <taxon>Bacteria</taxon>
        <taxon>Bacillati</taxon>
        <taxon>Actinomycetota</taxon>
        <taxon>Actinomycetes</taxon>
        <taxon>Streptosporangiales</taxon>
        <taxon>Streptosporangiaceae</taxon>
        <taxon>Nonomuraea</taxon>
    </lineage>
</organism>
<name>A0ABP7DTQ2_9ACTN</name>
<dbReference type="EMBL" id="BAAAZP010000202">
    <property type="protein sequence ID" value="GAA3708959.1"/>
    <property type="molecule type" value="Genomic_DNA"/>
</dbReference>
<dbReference type="Proteomes" id="UP001500902">
    <property type="component" value="Unassembled WGS sequence"/>
</dbReference>
<gene>
    <name evidence="1" type="ORF">GCM10022224_088070</name>
</gene>
<accession>A0ABP7DTQ2</accession>
<comment type="caution">
    <text evidence="1">The sequence shown here is derived from an EMBL/GenBank/DDBJ whole genome shotgun (WGS) entry which is preliminary data.</text>
</comment>